<organism evidence="1 2">
    <name type="scientific">Fodinibius salsisoli</name>
    <dbReference type="NCBI Taxonomy" id="2820877"/>
    <lineage>
        <taxon>Bacteria</taxon>
        <taxon>Pseudomonadati</taxon>
        <taxon>Balneolota</taxon>
        <taxon>Balneolia</taxon>
        <taxon>Balneolales</taxon>
        <taxon>Balneolaceae</taxon>
        <taxon>Fodinibius</taxon>
    </lineage>
</organism>
<dbReference type="Proteomes" id="UP001207918">
    <property type="component" value="Unassembled WGS sequence"/>
</dbReference>
<name>A0ABT3PJJ8_9BACT</name>
<sequence length="280" mass="31311">MERPKKMALDEKFREAESHINHDWSTLKIDNKTEASLDLAGEVQTIKPRIAPSPLSGFEYVRGYGVFALPFDTGHVLALRVFPENDFAPYSTIWHCSPEGVWSIFADTPRLDIACPRYYSAAAAHNIHANISLNWTGPMTLSIEVDAPRLEWCVSMTTTPLVKLVNAVSQGIPERFWRRPLMLKAFEHIADLLFDLGDVTLSGNAPNGHFAKVMPIRMFPVGSATARLNNEDLGQPTRSKENPSIGALRLPARPVFAIGRAYFEMQDPDEYRQTVAELSS</sequence>
<protein>
    <recommendedName>
        <fullName evidence="3">Acetoacetate decarboxylase (ADC)</fullName>
    </recommendedName>
</protein>
<comment type="caution">
    <text evidence="1">The sequence shown here is derived from an EMBL/GenBank/DDBJ whole genome shotgun (WGS) entry which is preliminary data.</text>
</comment>
<reference evidence="1 2" key="1">
    <citation type="submission" date="2021-03" db="EMBL/GenBank/DDBJ databases">
        <title>Aliifodinibius sp. nov., a new bacterium isolated from saline soil.</title>
        <authorList>
            <person name="Galisteo C."/>
            <person name="De La Haba R."/>
            <person name="Sanchez-Porro C."/>
            <person name="Ventosa A."/>
        </authorList>
    </citation>
    <scope>NUCLEOTIDE SEQUENCE [LARGE SCALE GENOMIC DNA]</scope>
    <source>
        <strain evidence="1 2">1BSP15-2V2</strain>
    </source>
</reference>
<proteinExistence type="predicted"/>
<accession>A0ABT3PJJ8</accession>
<gene>
    <name evidence="1" type="ORF">J6I44_04570</name>
</gene>
<dbReference type="RefSeq" id="WP_265764808.1">
    <property type="nucleotide sequence ID" value="NZ_JAGGJA010000002.1"/>
</dbReference>
<evidence type="ECO:0000313" key="1">
    <source>
        <dbReference type="EMBL" id="MCW9706111.1"/>
    </source>
</evidence>
<dbReference type="EMBL" id="JAGGJA010000002">
    <property type="protein sequence ID" value="MCW9706111.1"/>
    <property type="molecule type" value="Genomic_DNA"/>
</dbReference>
<keyword evidence="2" id="KW-1185">Reference proteome</keyword>
<evidence type="ECO:0000313" key="2">
    <source>
        <dbReference type="Proteomes" id="UP001207918"/>
    </source>
</evidence>
<evidence type="ECO:0008006" key="3">
    <source>
        <dbReference type="Google" id="ProtNLM"/>
    </source>
</evidence>